<protein>
    <recommendedName>
        <fullName evidence="2">Kazal-like domain-containing protein</fullName>
    </recommendedName>
</protein>
<dbReference type="PROSITE" id="PS51257">
    <property type="entry name" value="PROKAR_LIPOPROTEIN"/>
    <property type="match status" value="1"/>
</dbReference>
<dbReference type="RefSeq" id="WP_111478744.1">
    <property type="nucleotide sequence ID" value="NZ_QHKM01000004.1"/>
</dbReference>
<dbReference type="InterPro" id="IPR002350">
    <property type="entry name" value="Kazal_dom"/>
</dbReference>
<dbReference type="SUPFAM" id="SSF100895">
    <property type="entry name" value="Kazal-type serine protease inhibitors"/>
    <property type="match status" value="1"/>
</dbReference>
<feature type="domain" description="Kazal-like" evidence="2">
    <location>
        <begin position="46"/>
        <end position="82"/>
    </location>
</feature>
<evidence type="ECO:0000313" key="4">
    <source>
        <dbReference type="Proteomes" id="UP000248553"/>
    </source>
</evidence>
<accession>A0A328BIU8</accession>
<sequence>MKTLKTLTLLSLLALATACGKQEALPSAKLAATATSEVKAGPGYECLDVYDPVCGSNGVTYSNACYARRAGVTSYTRGACDGSGGPI</sequence>
<dbReference type="OrthoDB" id="9800302at2"/>
<dbReference type="SMART" id="SM00280">
    <property type="entry name" value="KAZAL"/>
    <property type="match status" value="1"/>
</dbReference>
<feature type="signal peptide" evidence="1">
    <location>
        <begin position="1"/>
        <end position="20"/>
    </location>
</feature>
<evidence type="ECO:0000313" key="3">
    <source>
        <dbReference type="EMBL" id="RAK65834.1"/>
    </source>
</evidence>
<feature type="chain" id="PRO_5016304421" description="Kazal-like domain-containing protein" evidence="1">
    <location>
        <begin position="21"/>
        <end position="87"/>
    </location>
</feature>
<dbReference type="CDD" id="cd00104">
    <property type="entry name" value="KAZAL_FS"/>
    <property type="match status" value="1"/>
</dbReference>
<name>A0A328BIU8_9BACT</name>
<proteinExistence type="predicted"/>
<keyword evidence="4" id="KW-1185">Reference proteome</keyword>
<gene>
    <name evidence="3" type="ORF">DLM85_14040</name>
</gene>
<comment type="caution">
    <text evidence="3">The sequence shown here is derived from an EMBL/GenBank/DDBJ whole genome shotgun (WGS) entry which is preliminary data.</text>
</comment>
<dbReference type="InterPro" id="IPR036058">
    <property type="entry name" value="Kazal_dom_sf"/>
</dbReference>
<dbReference type="Pfam" id="PF07648">
    <property type="entry name" value="Kazal_2"/>
    <property type="match status" value="1"/>
</dbReference>
<dbReference type="AlphaFoldDB" id="A0A328BIU8"/>
<organism evidence="3 4">
    <name type="scientific">Hymenobacter edaphi</name>
    <dbReference type="NCBI Taxonomy" id="2211146"/>
    <lineage>
        <taxon>Bacteria</taxon>
        <taxon>Pseudomonadati</taxon>
        <taxon>Bacteroidota</taxon>
        <taxon>Cytophagia</taxon>
        <taxon>Cytophagales</taxon>
        <taxon>Hymenobacteraceae</taxon>
        <taxon>Hymenobacter</taxon>
    </lineage>
</organism>
<reference evidence="4" key="1">
    <citation type="submission" date="2018-05" db="EMBL/GenBank/DDBJ databases">
        <authorList>
            <person name="Nie L."/>
        </authorList>
    </citation>
    <scope>NUCLEOTIDE SEQUENCE [LARGE SCALE GENOMIC DNA]</scope>
    <source>
        <strain evidence="4">NL</strain>
    </source>
</reference>
<evidence type="ECO:0000259" key="2">
    <source>
        <dbReference type="PROSITE" id="PS51465"/>
    </source>
</evidence>
<dbReference type="EMBL" id="QHKM01000004">
    <property type="protein sequence ID" value="RAK65834.1"/>
    <property type="molecule type" value="Genomic_DNA"/>
</dbReference>
<dbReference type="Gene3D" id="3.30.60.30">
    <property type="match status" value="1"/>
</dbReference>
<evidence type="ECO:0000256" key="1">
    <source>
        <dbReference type="SAM" id="SignalP"/>
    </source>
</evidence>
<dbReference type="PROSITE" id="PS51465">
    <property type="entry name" value="KAZAL_2"/>
    <property type="match status" value="1"/>
</dbReference>
<keyword evidence="1" id="KW-0732">Signal</keyword>
<dbReference type="Proteomes" id="UP000248553">
    <property type="component" value="Unassembled WGS sequence"/>
</dbReference>